<sequence>MSRNFHYSVRLLLTACGFAVGLGVLPAGAADKIVMMPVKPALETPAAREKLDGSVGFYFGDTAHPQVVESLGTVTSRKKTNAFAKSDAETCQHVALSTFIELQHQAQLRGGNAVINIVSVYDGKERKSDTEYECRVGFLMSGVALKGEVVKLAK</sequence>
<gene>
    <name evidence="1" type="ordered locus">Plav_1485</name>
</gene>
<dbReference type="HOGENOM" id="CLU_133131_0_0_5"/>
<dbReference type="EMBL" id="CP000774">
    <property type="protein sequence ID" value="ABS63105.1"/>
    <property type="molecule type" value="Genomic_DNA"/>
</dbReference>
<protein>
    <submittedName>
        <fullName evidence="1">Excinuclease ATPase-like protein</fullName>
    </submittedName>
</protein>
<proteinExistence type="predicted"/>
<organism evidence="1 2">
    <name type="scientific">Parvibaculum lavamentivorans (strain DS-1 / DSM 13023 / NCIMB 13966)</name>
    <dbReference type="NCBI Taxonomy" id="402881"/>
    <lineage>
        <taxon>Bacteria</taxon>
        <taxon>Pseudomonadati</taxon>
        <taxon>Pseudomonadota</taxon>
        <taxon>Alphaproteobacteria</taxon>
        <taxon>Hyphomicrobiales</taxon>
        <taxon>Parvibaculaceae</taxon>
        <taxon>Parvibaculum</taxon>
    </lineage>
</organism>
<dbReference type="RefSeq" id="WP_012110389.1">
    <property type="nucleotide sequence ID" value="NC_009719.1"/>
</dbReference>
<keyword evidence="2" id="KW-1185">Reference proteome</keyword>
<evidence type="ECO:0000313" key="2">
    <source>
        <dbReference type="Proteomes" id="UP000006377"/>
    </source>
</evidence>
<evidence type="ECO:0000313" key="1">
    <source>
        <dbReference type="EMBL" id="ABS63105.1"/>
    </source>
</evidence>
<dbReference type="STRING" id="402881.Plav_1485"/>
<dbReference type="KEGG" id="pla:Plav_1485"/>
<dbReference type="AlphaFoldDB" id="A7HT72"/>
<accession>A7HT72</accession>
<dbReference type="eggNOG" id="COG0393">
    <property type="taxonomic scope" value="Bacteria"/>
</dbReference>
<dbReference type="Proteomes" id="UP000006377">
    <property type="component" value="Chromosome"/>
</dbReference>
<reference evidence="1 2" key="1">
    <citation type="journal article" date="2011" name="Stand. Genomic Sci.">
        <title>Complete genome sequence of Parvibaculum lavamentivorans type strain (DS-1(T)).</title>
        <authorList>
            <person name="Schleheck D."/>
            <person name="Weiss M."/>
            <person name="Pitluck S."/>
            <person name="Bruce D."/>
            <person name="Land M.L."/>
            <person name="Han S."/>
            <person name="Saunders E."/>
            <person name="Tapia R."/>
            <person name="Detter C."/>
            <person name="Brettin T."/>
            <person name="Han J."/>
            <person name="Woyke T."/>
            <person name="Goodwin L."/>
            <person name="Pennacchio L."/>
            <person name="Nolan M."/>
            <person name="Cook A.M."/>
            <person name="Kjelleberg S."/>
            <person name="Thomas T."/>
        </authorList>
    </citation>
    <scope>NUCLEOTIDE SEQUENCE [LARGE SCALE GENOMIC DNA]</scope>
    <source>
        <strain evidence="2">DS-1 / DSM 13023 / NCIMB 13966</strain>
    </source>
</reference>
<name>A7HT72_PARL1</name>